<dbReference type="GO" id="GO:0043139">
    <property type="term" value="F:5'-3' DNA helicase activity"/>
    <property type="evidence" value="ECO:0007669"/>
    <property type="project" value="UniProtKB-EC"/>
</dbReference>
<dbReference type="EMBL" id="KE560502">
    <property type="protein sequence ID" value="EPZ36654.1"/>
    <property type="molecule type" value="Genomic_DNA"/>
</dbReference>
<dbReference type="PANTHER" id="PTHR11472">
    <property type="entry name" value="DNA REPAIR DEAD HELICASE RAD3/XP-D SUBFAMILY MEMBER"/>
    <property type="match status" value="1"/>
</dbReference>
<evidence type="ECO:0000256" key="15">
    <source>
        <dbReference type="ARBA" id="ARBA00023004"/>
    </source>
</evidence>
<keyword evidence="20" id="KW-0131">Cell cycle</keyword>
<gene>
    <name evidence="30" type="ORF">O9G_003768</name>
</gene>
<evidence type="ECO:0000313" key="30">
    <source>
        <dbReference type="EMBL" id="EPZ36654.1"/>
    </source>
</evidence>
<dbReference type="EC" id="3.5.3.1" evidence="6"/>
<evidence type="ECO:0000256" key="18">
    <source>
        <dbReference type="ARBA" id="ARBA00023235"/>
    </source>
</evidence>
<reference evidence="30 31" key="1">
    <citation type="journal article" date="2013" name="Curr. Biol.">
        <title>Shared signatures of parasitism and phylogenomics unite Cryptomycota and microsporidia.</title>
        <authorList>
            <person name="James T.Y."/>
            <person name="Pelin A."/>
            <person name="Bonen L."/>
            <person name="Ahrendt S."/>
            <person name="Sain D."/>
            <person name="Corradi N."/>
            <person name="Stajich J.E."/>
        </authorList>
    </citation>
    <scope>NUCLEOTIDE SEQUENCE [LARGE SCALE GENOMIC DNA]</scope>
    <source>
        <strain evidence="30 31">CSF55</strain>
    </source>
</reference>
<evidence type="ECO:0000256" key="7">
    <source>
        <dbReference type="ARBA" id="ARBA00016387"/>
    </source>
</evidence>
<dbReference type="SMART" id="SM00488">
    <property type="entry name" value="DEXDc2"/>
    <property type="match status" value="1"/>
</dbReference>
<comment type="catalytic activity">
    <reaction evidence="27">
        <text>ATP + H2O = ADP + phosphate + H(+)</text>
        <dbReference type="Rhea" id="RHEA:13065"/>
        <dbReference type="ChEBI" id="CHEBI:15377"/>
        <dbReference type="ChEBI" id="CHEBI:15378"/>
        <dbReference type="ChEBI" id="CHEBI:30616"/>
        <dbReference type="ChEBI" id="CHEBI:43474"/>
        <dbReference type="ChEBI" id="CHEBI:456216"/>
        <dbReference type="EC" id="5.6.2.3"/>
    </reaction>
</comment>
<keyword evidence="19" id="KW-0539">Nucleus</keyword>
<dbReference type="SUPFAM" id="SSF52540">
    <property type="entry name" value="P-loop containing nucleoside triphosphate hydrolases"/>
    <property type="match status" value="1"/>
</dbReference>
<dbReference type="CDD" id="cd18788">
    <property type="entry name" value="SF2_C_XPD"/>
    <property type="match status" value="1"/>
</dbReference>
<dbReference type="SMART" id="SM00491">
    <property type="entry name" value="HELICc2"/>
    <property type="match status" value="1"/>
</dbReference>
<dbReference type="GO" id="GO:0005524">
    <property type="term" value="F:ATP binding"/>
    <property type="evidence" value="ECO:0007669"/>
    <property type="project" value="UniProtKB-KW"/>
</dbReference>
<evidence type="ECO:0000256" key="8">
    <source>
        <dbReference type="ARBA" id="ARBA00017386"/>
    </source>
</evidence>
<evidence type="ECO:0000256" key="9">
    <source>
        <dbReference type="ARBA" id="ARBA00022503"/>
    </source>
</evidence>
<dbReference type="GO" id="GO:0004053">
    <property type="term" value="F:arginase activity"/>
    <property type="evidence" value="ECO:0007669"/>
    <property type="project" value="UniProtKB-EC"/>
</dbReference>
<evidence type="ECO:0000256" key="17">
    <source>
        <dbReference type="ARBA" id="ARBA00023211"/>
    </source>
</evidence>
<dbReference type="PRINTS" id="PR00116">
    <property type="entry name" value="ARGINASE"/>
</dbReference>
<dbReference type="Pfam" id="PF13307">
    <property type="entry name" value="Helicase_C_2"/>
    <property type="match status" value="1"/>
</dbReference>
<evidence type="ECO:0000256" key="20">
    <source>
        <dbReference type="ARBA" id="ARBA00023306"/>
    </source>
</evidence>
<evidence type="ECO:0000256" key="10">
    <source>
        <dbReference type="ARBA" id="ARBA00022723"/>
    </source>
</evidence>
<evidence type="ECO:0000256" key="11">
    <source>
        <dbReference type="ARBA" id="ARBA00022741"/>
    </source>
</evidence>
<evidence type="ECO:0000256" key="19">
    <source>
        <dbReference type="ARBA" id="ARBA00023242"/>
    </source>
</evidence>
<dbReference type="GO" id="GO:0016887">
    <property type="term" value="F:ATP hydrolysis activity"/>
    <property type="evidence" value="ECO:0007669"/>
    <property type="project" value="RHEA"/>
</dbReference>
<dbReference type="CDD" id="cd09989">
    <property type="entry name" value="Arginase"/>
    <property type="match status" value="1"/>
</dbReference>
<keyword evidence="10" id="KW-0479">Metal-binding</keyword>
<dbReference type="OrthoDB" id="9992747at2759"/>
<keyword evidence="14" id="KW-0067">ATP-binding</keyword>
<evidence type="ECO:0000313" key="31">
    <source>
        <dbReference type="Proteomes" id="UP000030755"/>
    </source>
</evidence>
<keyword evidence="12 30" id="KW-0378">Hydrolase</keyword>
<dbReference type="FunFam" id="3.40.800.10:FF:000012">
    <property type="entry name" value="Arginase"/>
    <property type="match status" value="1"/>
</dbReference>
<dbReference type="InterPro" id="IPR023696">
    <property type="entry name" value="Ureohydrolase_dom_sf"/>
</dbReference>
<dbReference type="InterPro" id="IPR014013">
    <property type="entry name" value="Helic_SF1/SF2_ATP-bd_DinG/Rad3"/>
</dbReference>
<comment type="cofactor">
    <cofactor evidence="2">
        <name>[4Fe-4S] cluster</name>
        <dbReference type="ChEBI" id="CHEBI:49883"/>
    </cofactor>
</comment>
<sequence>MNKSPFLSNPLKLGLFPAPFNGGQVISNEYKLEGKSGVEKGPNMILTGDFLSEITSLGWTYYDASNIRSFESFKNENDKFKNIKNSKWVGFANSVVYSKLKEVHQNQHFPLLIGGDHSLAVGSVAATADKHKDFCLIWVDAHADINTVDSTLSGNLHGCPVSFLLGLNGNVPGFEFLKPCLRPDRIVYIGLRDLDNAEKKILKELDIKTFSMHDVDKYGIAKVIEDALNHVNKERNLPIHLSFDIDALDSTIAPSTGTPVLGGLSYREGRYLIETVCETGLLVALDMVEVNPEIGDQASQIQTIKVAQNLIKSALGYTLFESFPFHPYDIQQSFMDFVYESIENKKISIMSSPTGTGKSLSLLTAALTWLKNNENMKPNKSSMSFNKKRPLKVNKYSKKSADGDVIDYSSDLSDNLLNQYSEEEDEYDGIKIYYCSRTHSQLSQCVHEMKKLKGINFSAFVLGSRSNYCIDKEVSTITSLQRMNDACITKIKSPNGCIFYQKKKKIDCEAIRDIEDLRKEGLTNKACPYYLSRDLLSSTQIVFMPYNMLLQESTRESFGIDLDDSIVILDEAHNLIDAINQMYTTVVTFENIMNAENSLNSYFTKYEKKFSGKTKMYLKQLQMILNAFVKYDKKSQESVITANSLLNQLNISHINVFKIKSFVDESGLSNKLIGFNDKNNLKSEFANISPIQDLLDFCLSLMNSDSDGRVFIENNSFKYVNLNPSIAFEPLVARCKSIILAGGTMDPVESFVDQLMPNLDRSRFGLFSCGHIIPKENLIVTVIEKGPTSKPLILNYETKYRLDVIDELGRALLNIIQVIPFGCVVFLPSYNTLESVLQRWEQIGILNKISGKKKIFKEPTEGSNVTNLLRDYNRTINLIQQKPDASHITGCILFSVVGGKMSEGINFSDDMGRAVIMIGMPYANLQSQQLQEYLLYADKSAPKGKMTPKRTELYENMCMKAVNQSIGRAIRHINDYAAIIFLDSRYTQKSIVSKIPKWISNQLVPNHNFGPCFTSISKPKSLLPKFEA</sequence>
<dbReference type="SUPFAM" id="SSF52768">
    <property type="entry name" value="Arginase/deacetylase"/>
    <property type="match status" value="1"/>
</dbReference>
<evidence type="ECO:0000256" key="27">
    <source>
        <dbReference type="ARBA" id="ARBA00048954"/>
    </source>
</evidence>
<dbReference type="HOGENOM" id="CLU_006515_2_1_1"/>
<evidence type="ECO:0000256" key="6">
    <source>
        <dbReference type="ARBA" id="ARBA00012168"/>
    </source>
</evidence>
<dbReference type="InterPro" id="IPR014033">
    <property type="entry name" value="Arginase"/>
</dbReference>
<dbReference type="InterPro" id="IPR013020">
    <property type="entry name" value="Rad3/Chl1-like"/>
</dbReference>
<keyword evidence="15" id="KW-0408">Iron</keyword>
<dbReference type="Gene3D" id="3.40.50.300">
    <property type="entry name" value="P-loop containing nucleotide triphosphate hydrolases"/>
    <property type="match status" value="2"/>
</dbReference>
<accession>A0A075B2U1</accession>
<evidence type="ECO:0000256" key="25">
    <source>
        <dbReference type="ARBA" id="ARBA00045702"/>
    </source>
</evidence>
<dbReference type="GO" id="GO:0046872">
    <property type="term" value="F:metal ion binding"/>
    <property type="evidence" value="ECO:0007669"/>
    <property type="project" value="UniProtKB-KW"/>
</dbReference>
<dbReference type="Proteomes" id="UP000030755">
    <property type="component" value="Unassembled WGS sequence"/>
</dbReference>
<keyword evidence="11" id="KW-0547">Nucleotide-binding</keyword>
<keyword evidence="18" id="KW-0413">Isomerase</keyword>
<dbReference type="InterPro" id="IPR014001">
    <property type="entry name" value="Helicase_ATP-bd"/>
</dbReference>
<dbReference type="STRING" id="988480.A0A075B2U1"/>
<dbReference type="InterPro" id="IPR010614">
    <property type="entry name" value="RAD3-like_helicase_DEAD"/>
</dbReference>
<proteinExistence type="inferred from homology"/>
<comment type="pathway">
    <text evidence="4">Nitrogen metabolism; urea cycle; L-ornithine and urea from L-arginine: step 1/1.</text>
</comment>
<evidence type="ECO:0000256" key="26">
    <source>
        <dbReference type="ARBA" id="ARBA00047391"/>
    </source>
</evidence>
<dbReference type="InterPro" id="IPR045028">
    <property type="entry name" value="DinG/Rad3-like"/>
</dbReference>
<keyword evidence="9" id="KW-0056">Arginine metabolism</keyword>
<dbReference type="PROSITE" id="PS51409">
    <property type="entry name" value="ARGINASE_2"/>
    <property type="match status" value="1"/>
</dbReference>
<organism evidence="30 31">
    <name type="scientific">Rozella allomycis (strain CSF55)</name>
    <dbReference type="NCBI Taxonomy" id="988480"/>
    <lineage>
        <taxon>Eukaryota</taxon>
        <taxon>Fungi</taxon>
        <taxon>Fungi incertae sedis</taxon>
        <taxon>Cryptomycota</taxon>
        <taxon>Cryptomycota incertae sedis</taxon>
        <taxon>Rozella</taxon>
    </lineage>
</organism>
<feature type="domain" description="Helicase ATP-binding" evidence="29">
    <location>
        <begin position="317"/>
        <end position="622"/>
    </location>
</feature>
<keyword evidence="31" id="KW-1185">Reference proteome</keyword>
<dbReference type="GO" id="GO:0006525">
    <property type="term" value="P:arginine metabolic process"/>
    <property type="evidence" value="ECO:0007669"/>
    <property type="project" value="UniProtKB-KW"/>
</dbReference>
<dbReference type="InterPro" id="IPR006554">
    <property type="entry name" value="Helicase-like_DEXD_c2"/>
</dbReference>
<evidence type="ECO:0000256" key="12">
    <source>
        <dbReference type="ARBA" id="ARBA00022801"/>
    </source>
</evidence>
<dbReference type="Pfam" id="PF00491">
    <property type="entry name" value="Arginase"/>
    <property type="match status" value="1"/>
</dbReference>
<keyword evidence="13" id="KW-0347">Helicase</keyword>
<evidence type="ECO:0000259" key="29">
    <source>
        <dbReference type="PROSITE" id="PS51193"/>
    </source>
</evidence>
<dbReference type="InterPro" id="IPR006555">
    <property type="entry name" value="ATP-dep_Helicase_C"/>
</dbReference>
<evidence type="ECO:0000256" key="3">
    <source>
        <dbReference type="ARBA" id="ARBA00004123"/>
    </source>
</evidence>
<comment type="similarity">
    <text evidence="5">Belongs to the DEAD box helicase family. DEAH subfamily. DDX11/CHL1 sub-subfamily.</text>
</comment>
<comment type="catalytic activity">
    <reaction evidence="26">
        <text>L-arginine + H2O = urea + L-ornithine</text>
        <dbReference type="Rhea" id="RHEA:20569"/>
        <dbReference type="ChEBI" id="CHEBI:15377"/>
        <dbReference type="ChEBI" id="CHEBI:16199"/>
        <dbReference type="ChEBI" id="CHEBI:32682"/>
        <dbReference type="ChEBI" id="CHEBI:46911"/>
        <dbReference type="EC" id="3.5.3.1"/>
    </reaction>
</comment>
<dbReference type="NCBIfam" id="TIGR01229">
    <property type="entry name" value="rocF_arginase"/>
    <property type="match status" value="1"/>
</dbReference>
<evidence type="ECO:0000256" key="13">
    <source>
        <dbReference type="ARBA" id="ARBA00022806"/>
    </source>
</evidence>
<dbReference type="EC" id="5.6.2.3" evidence="22"/>
<keyword evidence="17" id="KW-0464">Manganese</keyword>
<dbReference type="InterPro" id="IPR027417">
    <property type="entry name" value="P-loop_NTPase"/>
</dbReference>
<evidence type="ECO:0000256" key="2">
    <source>
        <dbReference type="ARBA" id="ARBA00001966"/>
    </source>
</evidence>
<dbReference type="GO" id="GO:0034085">
    <property type="term" value="P:establishment of sister chromatid cohesion"/>
    <property type="evidence" value="ECO:0007669"/>
    <property type="project" value="TreeGrafter"/>
</dbReference>
<evidence type="ECO:0000256" key="24">
    <source>
        <dbReference type="ARBA" id="ARBA00045008"/>
    </source>
</evidence>
<evidence type="ECO:0000256" key="21">
    <source>
        <dbReference type="ARBA" id="ARBA00029709"/>
    </source>
</evidence>
<evidence type="ECO:0000256" key="16">
    <source>
        <dbReference type="ARBA" id="ARBA00023014"/>
    </source>
</evidence>
<keyword evidence="16" id="KW-0411">Iron-sulfur</keyword>
<dbReference type="AlphaFoldDB" id="A0A075B2U1"/>
<dbReference type="GO" id="GO:0006139">
    <property type="term" value="P:nucleobase-containing compound metabolic process"/>
    <property type="evidence" value="ECO:0007669"/>
    <property type="project" value="InterPro"/>
</dbReference>
<name>A0A075B2U1_ROZAC</name>
<comment type="subcellular location">
    <subcellularLocation>
        <location evidence="3">Nucleus</location>
    </subcellularLocation>
</comment>
<dbReference type="Gene3D" id="3.40.800.10">
    <property type="entry name" value="Ureohydrolase domain"/>
    <property type="match status" value="1"/>
</dbReference>
<dbReference type="SMART" id="SM00487">
    <property type="entry name" value="DEXDc"/>
    <property type="match status" value="1"/>
</dbReference>
<evidence type="ECO:0000256" key="22">
    <source>
        <dbReference type="ARBA" id="ARBA00044969"/>
    </source>
</evidence>
<evidence type="ECO:0000256" key="4">
    <source>
        <dbReference type="ARBA" id="ARBA00005098"/>
    </source>
</evidence>
<dbReference type="NCBIfam" id="TIGR00604">
    <property type="entry name" value="rad3"/>
    <property type="match status" value="1"/>
</dbReference>
<evidence type="ECO:0000256" key="5">
    <source>
        <dbReference type="ARBA" id="ARBA00008435"/>
    </source>
</evidence>
<dbReference type="Pfam" id="PF06733">
    <property type="entry name" value="DEAD_2"/>
    <property type="match status" value="1"/>
</dbReference>
<dbReference type="InterPro" id="IPR006035">
    <property type="entry name" value="Ureohydrolase"/>
</dbReference>
<dbReference type="GO" id="GO:0003677">
    <property type="term" value="F:DNA binding"/>
    <property type="evidence" value="ECO:0007669"/>
    <property type="project" value="InterPro"/>
</dbReference>
<evidence type="ECO:0000256" key="1">
    <source>
        <dbReference type="ARBA" id="ARBA00001936"/>
    </source>
</evidence>
<evidence type="ECO:0000256" key="14">
    <source>
        <dbReference type="ARBA" id="ARBA00022840"/>
    </source>
</evidence>
<evidence type="ECO:0000256" key="23">
    <source>
        <dbReference type="ARBA" id="ARBA00044998"/>
    </source>
</evidence>
<evidence type="ECO:0000256" key="28">
    <source>
        <dbReference type="PROSITE-ProRule" id="PRU00742"/>
    </source>
</evidence>
<comment type="cofactor">
    <cofactor evidence="1">
        <name>Mn(2+)</name>
        <dbReference type="ChEBI" id="CHEBI:29035"/>
    </cofactor>
</comment>
<dbReference type="GO" id="GO:0005634">
    <property type="term" value="C:nucleus"/>
    <property type="evidence" value="ECO:0007669"/>
    <property type="project" value="UniProtKB-SubCell"/>
</dbReference>
<protein>
    <recommendedName>
        <fullName evidence="8">ATP-dependent DNA helicase CHL1</fullName>
        <ecNumber evidence="6">3.5.3.1</ecNumber>
        <ecNumber evidence="22">5.6.2.3</ecNumber>
    </recommendedName>
    <alternativeName>
        <fullName evidence="7">ATP-dependent DNA helicase chl1</fullName>
    </alternativeName>
    <alternativeName>
        <fullName evidence="21">Chromosome loss protein 1</fullName>
    </alternativeName>
    <alternativeName>
        <fullName evidence="23 24">DNA 5'-3' helicase CHL1</fullName>
    </alternativeName>
</protein>
<dbReference type="PROSITE" id="PS51193">
    <property type="entry name" value="HELICASE_ATP_BIND_2"/>
    <property type="match status" value="1"/>
</dbReference>
<comment type="similarity">
    <text evidence="28">Belongs to the arginase family.</text>
</comment>
<dbReference type="PANTHER" id="PTHR11472:SF41">
    <property type="entry name" value="ATP-DEPENDENT DNA HELICASE DDX11-RELATED"/>
    <property type="match status" value="1"/>
</dbReference>
<dbReference type="GO" id="GO:0051536">
    <property type="term" value="F:iron-sulfur cluster binding"/>
    <property type="evidence" value="ECO:0007669"/>
    <property type="project" value="UniProtKB-KW"/>
</dbReference>
<comment type="function">
    <text evidence="25">ATP-dependent DNA helicase important for chromosome transmission and normal cell cycle progression in G(2)/M. May have a role in changing DNA topology to allow the loading of proteins involved in maintaining sister chromatid cohesion in the vicinity of the centromeres. Has a specific role in chromosome segregation during meiosis II.</text>
</comment>